<organism evidence="2 3">
    <name type="scientific">Stephania yunnanensis</name>
    <dbReference type="NCBI Taxonomy" id="152371"/>
    <lineage>
        <taxon>Eukaryota</taxon>
        <taxon>Viridiplantae</taxon>
        <taxon>Streptophyta</taxon>
        <taxon>Embryophyta</taxon>
        <taxon>Tracheophyta</taxon>
        <taxon>Spermatophyta</taxon>
        <taxon>Magnoliopsida</taxon>
        <taxon>Ranunculales</taxon>
        <taxon>Menispermaceae</taxon>
        <taxon>Menispermoideae</taxon>
        <taxon>Cissampelideae</taxon>
        <taxon>Stephania</taxon>
    </lineage>
</organism>
<dbReference type="EMBL" id="JBBNAF010000011">
    <property type="protein sequence ID" value="KAK9097781.1"/>
    <property type="molecule type" value="Genomic_DNA"/>
</dbReference>
<name>A0AAP0EQY8_9MAGN</name>
<protein>
    <submittedName>
        <fullName evidence="2">Uncharacterized protein</fullName>
    </submittedName>
</protein>
<dbReference type="AlphaFoldDB" id="A0AAP0EQY8"/>
<feature type="compositionally biased region" description="Basic and acidic residues" evidence="1">
    <location>
        <begin position="64"/>
        <end position="83"/>
    </location>
</feature>
<proteinExistence type="predicted"/>
<keyword evidence="3" id="KW-1185">Reference proteome</keyword>
<comment type="caution">
    <text evidence="2">The sequence shown here is derived from an EMBL/GenBank/DDBJ whole genome shotgun (WGS) entry which is preliminary data.</text>
</comment>
<dbReference type="Proteomes" id="UP001420932">
    <property type="component" value="Unassembled WGS sequence"/>
</dbReference>
<evidence type="ECO:0000313" key="3">
    <source>
        <dbReference type="Proteomes" id="UP001420932"/>
    </source>
</evidence>
<accession>A0AAP0EQY8</accession>
<sequence>MTVEWVLRIRLATKRERRDREVEIEITNKFAILLSLFLNAKHNLAVYEREGEEAELRMRRPVAESRMRRATCGEREEKHGGGERKRRRDARANGVGVRAASDAEE</sequence>
<evidence type="ECO:0000256" key="1">
    <source>
        <dbReference type="SAM" id="MobiDB-lite"/>
    </source>
</evidence>
<feature type="region of interest" description="Disordered" evidence="1">
    <location>
        <begin position="64"/>
        <end position="105"/>
    </location>
</feature>
<gene>
    <name evidence="2" type="ORF">Syun_024826</name>
</gene>
<reference evidence="2 3" key="1">
    <citation type="submission" date="2024-01" db="EMBL/GenBank/DDBJ databases">
        <title>Genome assemblies of Stephania.</title>
        <authorList>
            <person name="Yang L."/>
        </authorList>
    </citation>
    <scope>NUCLEOTIDE SEQUENCE [LARGE SCALE GENOMIC DNA]</scope>
    <source>
        <strain evidence="2">YNDBR</strain>
        <tissue evidence="2">Leaf</tissue>
    </source>
</reference>
<evidence type="ECO:0000313" key="2">
    <source>
        <dbReference type="EMBL" id="KAK9097781.1"/>
    </source>
</evidence>